<dbReference type="Proteomes" id="UP001212997">
    <property type="component" value="Unassembled WGS sequence"/>
</dbReference>
<organism evidence="2 3">
    <name type="scientific">Meripilus lineatus</name>
    <dbReference type="NCBI Taxonomy" id="2056292"/>
    <lineage>
        <taxon>Eukaryota</taxon>
        <taxon>Fungi</taxon>
        <taxon>Dikarya</taxon>
        <taxon>Basidiomycota</taxon>
        <taxon>Agaricomycotina</taxon>
        <taxon>Agaricomycetes</taxon>
        <taxon>Polyporales</taxon>
        <taxon>Meripilaceae</taxon>
        <taxon>Meripilus</taxon>
    </lineage>
</organism>
<dbReference type="AlphaFoldDB" id="A0AAD5UYC9"/>
<evidence type="ECO:0000313" key="3">
    <source>
        <dbReference type="Proteomes" id="UP001212997"/>
    </source>
</evidence>
<comment type="caution">
    <text evidence="2">The sequence shown here is derived from an EMBL/GenBank/DDBJ whole genome shotgun (WGS) entry which is preliminary data.</text>
</comment>
<proteinExistence type="predicted"/>
<keyword evidence="3" id="KW-1185">Reference proteome</keyword>
<feature type="region of interest" description="Disordered" evidence="1">
    <location>
        <begin position="1"/>
        <end position="77"/>
    </location>
</feature>
<gene>
    <name evidence="2" type="ORF">NLI96_g10395</name>
</gene>
<evidence type="ECO:0000313" key="2">
    <source>
        <dbReference type="EMBL" id="KAJ3477546.1"/>
    </source>
</evidence>
<evidence type="ECO:0000256" key="1">
    <source>
        <dbReference type="SAM" id="MobiDB-lite"/>
    </source>
</evidence>
<reference evidence="2" key="1">
    <citation type="submission" date="2022-07" db="EMBL/GenBank/DDBJ databases">
        <title>Genome Sequence of Physisporinus lineatus.</title>
        <authorList>
            <person name="Buettner E."/>
        </authorList>
    </citation>
    <scope>NUCLEOTIDE SEQUENCE</scope>
    <source>
        <strain evidence="2">VT162</strain>
    </source>
</reference>
<name>A0AAD5UYC9_9APHY</name>
<feature type="compositionally biased region" description="Basic and acidic residues" evidence="1">
    <location>
        <begin position="48"/>
        <end position="71"/>
    </location>
</feature>
<feature type="region of interest" description="Disordered" evidence="1">
    <location>
        <begin position="141"/>
        <end position="167"/>
    </location>
</feature>
<protein>
    <submittedName>
        <fullName evidence="2">Uncharacterized protein</fullName>
    </submittedName>
</protein>
<dbReference type="EMBL" id="JANAWD010000584">
    <property type="protein sequence ID" value="KAJ3477546.1"/>
    <property type="molecule type" value="Genomic_DNA"/>
</dbReference>
<accession>A0AAD5UYC9</accession>
<sequence>MSAQAVAPDGHAPPPTASVTSLSIPVSVHSVRAPSAGTRTVVTSPPWARDEPPSPYDHDAPASRSKDRISEQPRPSDVASFISSSVNSQDAGPSRWWAFTRHRPHDSASVPFTTSESKQSGSRTITIPSWLTAYSVHRRSQDEDISTIRGKDTEAAQPTDASPALPQSRFHLDLPHSDLTMTIAQNMTPGWDSPWSPRPPADLVARITTNGTAPSDLMMHGEIREEDSEKLSLWARRKKKIRVYMLTNTYVPLDSSCYLRSTDSTSCHAGSLPGIFRPAAWIVADVHETGAYTFRDGLYLSLVSRLGSRF</sequence>